<dbReference type="InterPro" id="IPR012910">
    <property type="entry name" value="Plug_dom"/>
</dbReference>
<dbReference type="Proteomes" id="UP001213664">
    <property type="component" value="Chromosome"/>
</dbReference>
<accession>A0AAJ5X0I7</accession>
<dbReference type="InterPro" id="IPR000531">
    <property type="entry name" value="Beta-barrel_TonB"/>
</dbReference>
<keyword evidence="3 11" id="KW-1134">Transmembrane beta strand</keyword>
<keyword evidence="7" id="KW-0406">Ion transport</keyword>
<keyword evidence="8 12" id="KW-0798">TonB box</keyword>
<reference evidence="16" key="1">
    <citation type="submission" date="2023-03" db="EMBL/GenBank/DDBJ databases">
        <title>Andean soil-derived lignocellulolytic bacterial consortium as a source of novel taxa and putative plastic-active enzymes.</title>
        <authorList>
            <person name="Diaz-Garcia L."/>
            <person name="Chuvochina M."/>
            <person name="Feuerriegel G."/>
            <person name="Bunk B."/>
            <person name="Sproer C."/>
            <person name="Streit W.R."/>
            <person name="Rodriguez L.M."/>
            <person name="Overmann J."/>
            <person name="Jimenez D.J."/>
        </authorList>
    </citation>
    <scope>NUCLEOTIDE SEQUENCE</scope>
    <source>
        <strain evidence="16">MAG 833</strain>
    </source>
</reference>
<keyword evidence="5 11" id="KW-0812">Transmembrane</keyword>
<dbReference type="PANTHER" id="PTHR32552:SF81">
    <property type="entry name" value="TONB-DEPENDENT OUTER MEMBRANE RECEPTOR"/>
    <property type="match status" value="1"/>
</dbReference>
<evidence type="ECO:0000256" key="5">
    <source>
        <dbReference type="ARBA" id="ARBA00022692"/>
    </source>
</evidence>
<evidence type="ECO:0000256" key="3">
    <source>
        <dbReference type="ARBA" id="ARBA00022452"/>
    </source>
</evidence>
<organism evidence="16 17">
    <name type="scientific">Candidatus Brevundimonas colombiensis</name>
    <dbReference type="NCBI Taxonomy" id="3121376"/>
    <lineage>
        <taxon>Bacteria</taxon>
        <taxon>Pseudomonadati</taxon>
        <taxon>Pseudomonadota</taxon>
        <taxon>Alphaproteobacteria</taxon>
        <taxon>Caulobacterales</taxon>
        <taxon>Caulobacteraceae</taxon>
        <taxon>Brevundimonas</taxon>
    </lineage>
</organism>
<keyword evidence="9 11" id="KW-0472">Membrane</keyword>
<dbReference type="AlphaFoldDB" id="A0AAJ5X0I7"/>
<evidence type="ECO:0000256" key="9">
    <source>
        <dbReference type="ARBA" id="ARBA00023136"/>
    </source>
</evidence>
<comment type="subcellular location">
    <subcellularLocation>
        <location evidence="1 11">Cell outer membrane</location>
        <topology evidence="1 11">Multi-pass membrane protein</topology>
    </subcellularLocation>
</comment>
<keyword evidence="16" id="KW-0675">Receptor</keyword>
<dbReference type="CDD" id="cd01347">
    <property type="entry name" value="ligand_gated_channel"/>
    <property type="match status" value="1"/>
</dbReference>
<feature type="domain" description="TonB-dependent receptor plug" evidence="15">
    <location>
        <begin position="60"/>
        <end position="169"/>
    </location>
</feature>
<evidence type="ECO:0000256" key="11">
    <source>
        <dbReference type="PROSITE-ProRule" id="PRU01360"/>
    </source>
</evidence>
<proteinExistence type="inferred from homology"/>
<sequence length="799" mass="86227">MTTSATARSLLSATAILSCLAAPAVSLASPDEAVEPQVTTPSVASVGDIVVTARRRNERAQDVPIALTVVNEELLDRTGAYNVGQITQLAPSVQLLTSNPRNTAITIRGLGASYGLANDGLEQGVGIYVDQVYYGRPATATLDFVDLDRIEILRGPQGTLFGKNTTAGALNITTQAPSFTPEGRAELSFGDYGFLQAKASVSGPIIDDKLAARFSVVSTRRDGLLDNATVGGKQNSQDAISLRGQLLFQPTDQLRVRLFADYADLTPDCCTQVYVRVGDTQKPLDQRFPALAAGRGYRAASTNPYDRIADVDGAIQADQIHRGVSAIVDYDFGWATLTSVSAWRSWDWGPRNDRDYTALDITRQSANPSWQDQWSQELRLSSNGANRIDWTAGLYAFHQAVETQGVTEYGRDASYWLIPAYQRVAGAPLERVPDRLLDGYTVFNDSRIETDSYAAFAQLTWNITDRLHLTPGLRYTKEEKAGRYAATTTGGLATTDSTYISRRNGIARPQAYDASLSDDDLSGQVSLSYDVSDDVLTYASVARGYKSGGINMAGIPNLPNGQPSLTNAVVKPEVVTTYELGLKTQAFGRRLTANLAAYRTDVEDYQANVVDSGPGALRGYLANADKVVIQGVELDAFARPNQNLDLYANVAWTDAKYDAFTNGPCPLEQIGATTVACDLSGQDLPGVSPWAASIGGELHGRGGFLGLPGEFYGGADASYRSTYNSDASVSRYTQIDSYAILNLRAGFRAENGWEAFVWIKNALDEDYLQFVSVQSGNSGLVIGNPGDPRTVGITLRARY</sequence>
<evidence type="ECO:0000256" key="1">
    <source>
        <dbReference type="ARBA" id="ARBA00004571"/>
    </source>
</evidence>
<feature type="domain" description="TonB-dependent receptor-like beta-barrel" evidence="14">
    <location>
        <begin position="293"/>
        <end position="761"/>
    </location>
</feature>
<keyword evidence="10 11" id="KW-0998">Cell outer membrane</keyword>
<keyword evidence="13" id="KW-0732">Signal</keyword>
<dbReference type="InterPro" id="IPR036942">
    <property type="entry name" value="Beta-barrel_TonB_sf"/>
</dbReference>
<dbReference type="SUPFAM" id="SSF56935">
    <property type="entry name" value="Porins"/>
    <property type="match status" value="1"/>
</dbReference>
<dbReference type="Pfam" id="PF07715">
    <property type="entry name" value="Plug"/>
    <property type="match status" value="1"/>
</dbReference>
<name>A0AAJ5X0I7_9CAUL</name>
<evidence type="ECO:0000256" key="10">
    <source>
        <dbReference type="ARBA" id="ARBA00023237"/>
    </source>
</evidence>
<evidence type="ECO:0000256" key="4">
    <source>
        <dbReference type="ARBA" id="ARBA00022496"/>
    </source>
</evidence>
<evidence type="ECO:0000259" key="14">
    <source>
        <dbReference type="Pfam" id="PF00593"/>
    </source>
</evidence>
<keyword evidence="2 11" id="KW-0813">Transport</keyword>
<dbReference type="PROSITE" id="PS52016">
    <property type="entry name" value="TONB_DEPENDENT_REC_3"/>
    <property type="match status" value="1"/>
</dbReference>
<dbReference type="InterPro" id="IPR039426">
    <property type="entry name" value="TonB-dep_rcpt-like"/>
</dbReference>
<keyword evidence="4" id="KW-0410">Iron transport</keyword>
<comment type="similarity">
    <text evidence="11 12">Belongs to the TonB-dependent receptor family.</text>
</comment>
<dbReference type="GO" id="GO:0006826">
    <property type="term" value="P:iron ion transport"/>
    <property type="evidence" value="ECO:0007669"/>
    <property type="project" value="UniProtKB-KW"/>
</dbReference>
<evidence type="ECO:0000256" key="7">
    <source>
        <dbReference type="ARBA" id="ARBA00023065"/>
    </source>
</evidence>
<dbReference type="GO" id="GO:0009279">
    <property type="term" value="C:cell outer membrane"/>
    <property type="evidence" value="ECO:0007669"/>
    <property type="project" value="UniProtKB-SubCell"/>
</dbReference>
<evidence type="ECO:0000313" key="16">
    <source>
        <dbReference type="EMBL" id="WEK39942.1"/>
    </source>
</evidence>
<evidence type="ECO:0000259" key="15">
    <source>
        <dbReference type="Pfam" id="PF07715"/>
    </source>
</evidence>
<gene>
    <name evidence="16" type="ORF">P0Y50_15620</name>
</gene>
<dbReference type="Gene3D" id="2.40.170.20">
    <property type="entry name" value="TonB-dependent receptor, beta-barrel domain"/>
    <property type="match status" value="1"/>
</dbReference>
<feature type="signal peptide" evidence="13">
    <location>
        <begin position="1"/>
        <end position="28"/>
    </location>
</feature>
<keyword evidence="6" id="KW-0408">Iron</keyword>
<evidence type="ECO:0000313" key="17">
    <source>
        <dbReference type="Proteomes" id="UP001213664"/>
    </source>
</evidence>
<evidence type="ECO:0000256" key="2">
    <source>
        <dbReference type="ARBA" id="ARBA00022448"/>
    </source>
</evidence>
<dbReference type="Pfam" id="PF00593">
    <property type="entry name" value="TonB_dep_Rec_b-barrel"/>
    <property type="match status" value="1"/>
</dbReference>
<dbReference type="EMBL" id="CP119326">
    <property type="protein sequence ID" value="WEK39942.1"/>
    <property type="molecule type" value="Genomic_DNA"/>
</dbReference>
<dbReference type="PANTHER" id="PTHR32552">
    <property type="entry name" value="FERRICHROME IRON RECEPTOR-RELATED"/>
    <property type="match status" value="1"/>
</dbReference>
<evidence type="ECO:0000256" key="8">
    <source>
        <dbReference type="ARBA" id="ARBA00023077"/>
    </source>
</evidence>
<evidence type="ECO:0000256" key="12">
    <source>
        <dbReference type="RuleBase" id="RU003357"/>
    </source>
</evidence>
<evidence type="ECO:0000256" key="6">
    <source>
        <dbReference type="ARBA" id="ARBA00023004"/>
    </source>
</evidence>
<protein>
    <submittedName>
        <fullName evidence="16">TonB-dependent receptor</fullName>
    </submittedName>
</protein>
<feature type="chain" id="PRO_5042534491" evidence="13">
    <location>
        <begin position="29"/>
        <end position="799"/>
    </location>
</feature>
<evidence type="ECO:0000256" key="13">
    <source>
        <dbReference type="SAM" id="SignalP"/>
    </source>
</evidence>